<proteinExistence type="inferred from homology"/>
<feature type="domain" description="GHMP kinase N-terminal" evidence="6">
    <location>
        <begin position="126"/>
        <end position="212"/>
    </location>
</feature>
<dbReference type="SUPFAM" id="SSF55060">
    <property type="entry name" value="GHMP Kinase, C-terminal domain"/>
    <property type="match status" value="1"/>
</dbReference>
<dbReference type="Pfam" id="PF00288">
    <property type="entry name" value="GHMP_kinases_N"/>
    <property type="match status" value="1"/>
</dbReference>
<evidence type="ECO:0000313" key="8">
    <source>
        <dbReference type="EMBL" id="HIY73453.1"/>
    </source>
</evidence>
<evidence type="ECO:0000256" key="3">
    <source>
        <dbReference type="ARBA" id="ARBA00022741"/>
    </source>
</evidence>
<dbReference type="InterPro" id="IPR019539">
    <property type="entry name" value="GalKase_N"/>
</dbReference>
<reference evidence="8" key="2">
    <citation type="submission" date="2021-04" db="EMBL/GenBank/DDBJ databases">
        <authorList>
            <person name="Gilroy R."/>
        </authorList>
    </citation>
    <scope>NUCLEOTIDE SEQUENCE</scope>
    <source>
        <strain evidence="8">CHK33-7979</strain>
    </source>
</reference>
<sequence length="429" mass="46457">MNIQELRQALNTGAFDKTFQKLYPGRWEGQRERYLHIADAFAERFGEEHAVELYSAPGRSEIGGNHTDHQRGRVLAAAVTLDAVAVAAKNDRNVIRIYSEGHGEERINLEKLEIVPEEKGTTAALIRGIAARFYELDLRFGGFDAYVSSDVLPGSGLSSSAAYEVLVGTILSGLYNGGRATPVLIAKVGQFAENTYFGKPCGLMDQCASAVGDFCLMDFADPGAPVVESIPCVPADHGYALCLIDAGGSHANLTDEYAAIPQEMRAVAKLLGKDVLGETDPAEFYARLGEFRGKVPDRALLRAMHFYGDNQRVLDQAEALRKGDFQRFLSLVRDSGASSMDLLQNIYPSGDPSERSLSLALALCRRLLEADGAWRVHGGGFAGTVQAFVPMAKLEEFRQKMESVFGAGTCHDLSVRPAGGIRVMAEGEA</sequence>
<dbReference type="PRINTS" id="PR00473">
    <property type="entry name" value="GALCTOKINASE"/>
</dbReference>
<dbReference type="GO" id="GO:0004335">
    <property type="term" value="F:galactokinase activity"/>
    <property type="evidence" value="ECO:0007669"/>
    <property type="project" value="InterPro"/>
</dbReference>
<evidence type="ECO:0000256" key="1">
    <source>
        <dbReference type="ARBA" id="ARBA00006566"/>
    </source>
</evidence>
<reference evidence="8" key="1">
    <citation type="journal article" date="2021" name="PeerJ">
        <title>Extensive microbial diversity within the chicken gut microbiome revealed by metagenomics and culture.</title>
        <authorList>
            <person name="Gilroy R."/>
            <person name="Ravi A."/>
            <person name="Getino M."/>
            <person name="Pursley I."/>
            <person name="Horton D.L."/>
            <person name="Alikhan N.F."/>
            <person name="Baker D."/>
            <person name="Gharbi K."/>
            <person name="Hall N."/>
            <person name="Watson M."/>
            <person name="Adriaenssens E.M."/>
            <person name="Foster-Nyarko E."/>
            <person name="Jarju S."/>
            <person name="Secka A."/>
            <person name="Antonio M."/>
            <person name="Oren A."/>
            <person name="Chaudhuri R.R."/>
            <person name="La Ragione R."/>
            <person name="Hildebrand F."/>
            <person name="Pallen M.J."/>
        </authorList>
    </citation>
    <scope>NUCLEOTIDE SEQUENCE</scope>
    <source>
        <strain evidence="8">CHK33-7979</strain>
    </source>
</reference>
<evidence type="ECO:0000256" key="4">
    <source>
        <dbReference type="ARBA" id="ARBA00022777"/>
    </source>
</evidence>
<evidence type="ECO:0000313" key="9">
    <source>
        <dbReference type="Proteomes" id="UP000886824"/>
    </source>
</evidence>
<evidence type="ECO:0000256" key="5">
    <source>
        <dbReference type="ARBA" id="ARBA00022840"/>
    </source>
</evidence>
<dbReference type="Pfam" id="PF10509">
    <property type="entry name" value="GalKase_gal_bdg"/>
    <property type="match status" value="1"/>
</dbReference>
<dbReference type="InterPro" id="IPR006203">
    <property type="entry name" value="GHMP_knse_ATP-bd_CS"/>
</dbReference>
<dbReference type="PRINTS" id="PR00959">
    <property type="entry name" value="MEVGALKINASE"/>
</dbReference>
<dbReference type="Proteomes" id="UP000886824">
    <property type="component" value="Unassembled WGS sequence"/>
</dbReference>
<dbReference type="GO" id="GO:0006012">
    <property type="term" value="P:galactose metabolic process"/>
    <property type="evidence" value="ECO:0007669"/>
    <property type="project" value="InterPro"/>
</dbReference>
<dbReference type="InterPro" id="IPR020568">
    <property type="entry name" value="Ribosomal_Su5_D2-typ_SF"/>
</dbReference>
<keyword evidence="4" id="KW-0418">Kinase</keyword>
<dbReference type="PANTHER" id="PTHR10457">
    <property type="entry name" value="MEVALONATE KINASE/GALACTOKINASE"/>
    <property type="match status" value="1"/>
</dbReference>
<gene>
    <name evidence="8" type="ORF">H9826_05705</name>
</gene>
<dbReference type="GO" id="GO:0005524">
    <property type="term" value="F:ATP binding"/>
    <property type="evidence" value="ECO:0007669"/>
    <property type="project" value="UniProtKB-KW"/>
</dbReference>
<evidence type="ECO:0000256" key="2">
    <source>
        <dbReference type="ARBA" id="ARBA00022679"/>
    </source>
</evidence>
<keyword evidence="5" id="KW-0067">ATP-binding</keyword>
<dbReference type="InterPro" id="IPR014721">
    <property type="entry name" value="Ribsml_uS5_D2-typ_fold_subgr"/>
</dbReference>
<dbReference type="SUPFAM" id="SSF54211">
    <property type="entry name" value="Ribosomal protein S5 domain 2-like"/>
    <property type="match status" value="1"/>
</dbReference>
<evidence type="ECO:0000259" key="7">
    <source>
        <dbReference type="Pfam" id="PF10509"/>
    </source>
</evidence>
<dbReference type="PIRSF" id="PIRSF000530">
    <property type="entry name" value="Galactokinase"/>
    <property type="match status" value="1"/>
</dbReference>
<dbReference type="Gene3D" id="3.30.230.10">
    <property type="match status" value="1"/>
</dbReference>
<accession>A0A9D2CEC0</accession>
<comment type="caution">
    <text evidence="8">The sequence shown here is derived from an EMBL/GenBank/DDBJ whole genome shotgun (WGS) entry which is preliminary data.</text>
</comment>
<dbReference type="InterPro" id="IPR006204">
    <property type="entry name" value="GHMP_kinase_N_dom"/>
</dbReference>
<dbReference type="PROSITE" id="PS00627">
    <property type="entry name" value="GHMP_KINASES_ATP"/>
    <property type="match status" value="1"/>
</dbReference>
<evidence type="ECO:0000259" key="6">
    <source>
        <dbReference type="Pfam" id="PF00288"/>
    </source>
</evidence>
<name>A0A9D2CEC0_9FIRM</name>
<dbReference type="GO" id="GO:0005829">
    <property type="term" value="C:cytosol"/>
    <property type="evidence" value="ECO:0007669"/>
    <property type="project" value="TreeGrafter"/>
</dbReference>
<dbReference type="PANTHER" id="PTHR10457:SF7">
    <property type="entry name" value="GALACTOKINASE-RELATED"/>
    <property type="match status" value="1"/>
</dbReference>
<keyword evidence="2" id="KW-0808">Transferase</keyword>
<dbReference type="EMBL" id="DXCX01000057">
    <property type="protein sequence ID" value="HIY73453.1"/>
    <property type="molecule type" value="Genomic_DNA"/>
</dbReference>
<comment type="similarity">
    <text evidence="1">Belongs to the GHMP kinase family. GalK subfamily.</text>
</comment>
<dbReference type="AlphaFoldDB" id="A0A9D2CEC0"/>
<dbReference type="InterPro" id="IPR000705">
    <property type="entry name" value="Galactokinase"/>
</dbReference>
<dbReference type="Gene3D" id="3.30.70.890">
    <property type="entry name" value="GHMP kinase, C-terminal domain"/>
    <property type="match status" value="1"/>
</dbReference>
<organism evidence="8 9">
    <name type="scientific">Candidatus Intestinimonas merdavium</name>
    <dbReference type="NCBI Taxonomy" id="2838622"/>
    <lineage>
        <taxon>Bacteria</taxon>
        <taxon>Bacillati</taxon>
        <taxon>Bacillota</taxon>
        <taxon>Clostridia</taxon>
        <taxon>Eubacteriales</taxon>
        <taxon>Intestinimonas</taxon>
    </lineage>
</organism>
<dbReference type="InterPro" id="IPR006206">
    <property type="entry name" value="Mevalonate/galactokinase"/>
</dbReference>
<dbReference type="InterPro" id="IPR036554">
    <property type="entry name" value="GHMP_kinase_C_sf"/>
</dbReference>
<feature type="domain" description="Galactokinase N-terminal" evidence="7">
    <location>
        <begin position="40"/>
        <end position="89"/>
    </location>
</feature>
<protein>
    <submittedName>
        <fullName evidence="8">Galactokinase</fullName>
    </submittedName>
</protein>
<keyword evidence="3" id="KW-0547">Nucleotide-binding</keyword>